<evidence type="ECO:0000256" key="5">
    <source>
        <dbReference type="ARBA" id="ARBA00022842"/>
    </source>
</evidence>
<dbReference type="InterPro" id="IPR029044">
    <property type="entry name" value="Nucleotide-diphossugar_trans"/>
</dbReference>
<keyword evidence="10" id="KW-1185">Reference proteome</keyword>
<name>A0ABY8NC33_9GAMM</name>
<evidence type="ECO:0000256" key="4">
    <source>
        <dbReference type="ARBA" id="ARBA00022741"/>
    </source>
</evidence>
<evidence type="ECO:0000259" key="8">
    <source>
        <dbReference type="Pfam" id="PF12804"/>
    </source>
</evidence>
<keyword evidence="2" id="KW-0808">Transferase</keyword>
<dbReference type="Gene3D" id="3.90.550.10">
    <property type="entry name" value="Spore Coat Polysaccharide Biosynthesis Protein SpsA, Chain A"/>
    <property type="match status" value="1"/>
</dbReference>
<dbReference type="PANTHER" id="PTHR19136:SF81">
    <property type="entry name" value="MOLYBDENUM COFACTOR GUANYLYLTRANSFERASE"/>
    <property type="match status" value="1"/>
</dbReference>
<dbReference type="GO" id="GO:0016779">
    <property type="term" value="F:nucleotidyltransferase activity"/>
    <property type="evidence" value="ECO:0007669"/>
    <property type="project" value="UniProtKB-KW"/>
</dbReference>
<dbReference type="EMBL" id="CP118605">
    <property type="protein sequence ID" value="WGL16255.1"/>
    <property type="molecule type" value="Genomic_DNA"/>
</dbReference>
<keyword evidence="4" id="KW-0547">Nucleotide-binding</keyword>
<sequence length="206" mass="22247">MESTSARNNEAGRRQRGVKRACPVVLAGGLSSRMGKDKALLKLSSGDTLLDRAKSLFHGLRPPEGLALMPVLVSGSRPGGIPDRTSAAGPLGGLYSIAEHLHQWQLECDALLVVPVDMPMLTPGLLRQLCVAGQTVEQAVCFGNQYLPCWLPLGDRCRNYLRAAASGDAIASMRALFGYLGCVQLPEPEGDWHLNVNRPEDYLRLS</sequence>
<dbReference type="PANTHER" id="PTHR19136">
    <property type="entry name" value="MOLYBDENUM COFACTOR GUANYLYLTRANSFERASE"/>
    <property type="match status" value="1"/>
</dbReference>
<evidence type="ECO:0000256" key="3">
    <source>
        <dbReference type="ARBA" id="ARBA00022723"/>
    </source>
</evidence>
<evidence type="ECO:0000313" key="9">
    <source>
        <dbReference type="EMBL" id="WGL16255.1"/>
    </source>
</evidence>
<feature type="domain" description="MobA-like NTP transferase" evidence="8">
    <location>
        <begin position="24"/>
        <end position="168"/>
    </location>
</feature>
<evidence type="ECO:0000256" key="2">
    <source>
        <dbReference type="ARBA" id="ARBA00022679"/>
    </source>
</evidence>
<protein>
    <submittedName>
        <fullName evidence="9">Molybdenum cofactor guanylyltransferase</fullName>
    </submittedName>
</protein>
<dbReference type="RefSeq" id="WP_280319760.1">
    <property type="nucleotide sequence ID" value="NZ_CP118605.1"/>
</dbReference>
<dbReference type="Pfam" id="PF12804">
    <property type="entry name" value="NTP_transf_3"/>
    <property type="match status" value="1"/>
</dbReference>
<keyword evidence="7" id="KW-0501">Molybdenum cofactor biosynthesis</keyword>
<evidence type="ECO:0000256" key="6">
    <source>
        <dbReference type="ARBA" id="ARBA00023134"/>
    </source>
</evidence>
<evidence type="ECO:0000256" key="1">
    <source>
        <dbReference type="ARBA" id="ARBA00022490"/>
    </source>
</evidence>
<evidence type="ECO:0000313" key="10">
    <source>
        <dbReference type="Proteomes" id="UP001236500"/>
    </source>
</evidence>
<keyword evidence="5" id="KW-0460">Magnesium</keyword>
<dbReference type="CDD" id="cd02503">
    <property type="entry name" value="MobA"/>
    <property type="match status" value="1"/>
</dbReference>
<accession>A0ABY8NC33</accession>
<keyword evidence="1" id="KW-0963">Cytoplasm</keyword>
<gene>
    <name evidence="9" type="ORF">PVT68_15980</name>
</gene>
<evidence type="ECO:0000256" key="7">
    <source>
        <dbReference type="ARBA" id="ARBA00023150"/>
    </source>
</evidence>
<dbReference type="Proteomes" id="UP001236500">
    <property type="component" value="Chromosome"/>
</dbReference>
<dbReference type="InterPro" id="IPR025877">
    <property type="entry name" value="MobA-like_NTP_Trfase"/>
</dbReference>
<dbReference type="SUPFAM" id="SSF53448">
    <property type="entry name" value="Nucleotide-diphospho-sugar transferases"/>
    <property type="match status" value="1"/>
</dbReference>
<proteinExistence type="predicted"/>
<keyword evidence="9" id="KW-0548">Nucleotidyltransferase</keyword>
<keyword evidence="3" id="KW-0479">Metal-binding</keyword>
<dbReference type="InterPro" id="IPR013482">
    <property type="entry name" value="Molybde_CF_guanTrfase"/>
</dbReference>
<keyword evidence="6" id="KW-0342">GTP-binding</keyword>
<organism evidence="9 10">
    <name type="scientific">Microbulbifer bruguierae</name>
    <dbReference type="NCBI Taxonomy" id="3029061"/>
    <lineage>
        <taxon>Bacteria</taxon>
        <taxon>Pseudomonadati</taxon>
        <taxon>Pseudomonadota</taxon>
        <taxon>Gammaproteobacteria</taxon>
        <taxon>Cellvibrionales</taxon>
        <taxon>Microbulbiferaceae</taxon>
        <taxon>Microbulbifer</taxon>
    </lineage>
</organism>
<reference evidence="9 10" key="1">
    <citation type="submission" date="2023-02" db="EMBL/GenBank/DDBJ databases">
        <title>Description and genomic characterization of Microbulbifer bruguierae sp. nov., isolated from the sediment of mangrove plant Bruguiera sexangula.</title>
        <authorList>
            <person name="Long M."/>
        </authorList>
    </citation>
    <scope>NUCLEOTIDE SEQUENCE [LARGE SCALE GENOMIC DNA]</scope>
    <source>
        <strain evidence="9 10">H12</strain>
    </source>
</reference>